<feature type="transmembrane region" description="Helical" evidence="5">
    <location>
        <begin position="62"/>
        <end position="86"/>
    </location>
</feature>
<organism evidence="6 7">
    <name type="scientific">Tachysurus vachellii</name>
    <name type="common">Darkbarbel catfish</name>
    <name type="synonym">Pelteobagrus vachellii</name>
    <dbReference type="NCBI Taxonomy" id="175792"/>
    <lineage>
        <taxon>Eukaryota</taxon>
        <taxon>Metazoa</taxon>
        <taxon>Chordata</taxon>
        <taxon>Craniata</taxon>
        <taxon>Vertebrata</taxon>
        <taxon>Euteleostomi</taxon>
        <taxon>Actinopterygii</taxon>
        <taxon>Neopterygii</taxon>
        <taxon>Teleostei</taxon>
        <taxon>Ostariophysi</taxon>
        <taxon>Siluriformes</taxon>
        <taxon>Bagridae</taxon>
        <taxon>Tachysurus</taxon>
    </lineage>
</organism>
<dbReference type="PANTHER" id="PTHR16100:SF5">
    <property type="entry name" value="TRANSMEMBRANE PROTEIN 100"/>
    <property type="match status" value="1"/>
</dbReference>
<comment type="caution">
    <text evidence="6">The sequence shown here is derived from an EMBL/GenBank/DDBJ whole genome shotgun (WGS) entry which is preliminary data.</text>
</comment>
<dbReference type="AlphaFoldDB" id="A0AA88NXV4"/>
<evidence type="ECO:0000256" key="1">
    <source>
        <dbReference type="ARBA" id="ARBA00004141"/>
    </source>
</evidence>
<evidence type="ECO:0000256" key="3">
    <source>
        <dbReference type="ARBA" id="ARBA00022989"/>
    </source>
</evidence>
<sequence>MGSKQAVRTKSIVDQDLELTVATGGTEASCYRCTLPFSIVLLMIAIAVTAVAYSFYSHGSIISILGPVLLSSCLLLLLLLLGLAVLRWKLRQGQIRTNTQHVNALL</sequence>
<evidence type="ECO:0000256" key="5">
    <source>
        <dbReference type="SAM" id="Phobius"/>
    </source>
</evidence>
<feature type="transmembrane region" description="Helical" evidence="5">
    <location>
        <begin position="35"/>
        <end position="56"/>
    </location>
</feature>
<keyword evidence="2 5" id="KW-0812">Transmembrane</keyword>
<dbReference type="InterPro" id="IPR032536">
    <property type="entry name" value="TMEM100"/>
</dbReference>
<protein>
    <recommendedName>
        <fullName evidence="8">Transmembrane protein 100</fullName>
    </recommendedName>
</protein>
<evidence type="ECO:0000313" key="6">
    <source>
        <dbReference type="EMBL" id="KAK2866518.1"/>
    </source>
</evidence>
<keyword evidence="7" id="KW-1185">Reference proteome</keyword>
<name>A0AA88NXV4_TACVA</name>
<gene>
    <name evidence="6" type="ORF">Q7C36_002574</name>
</gene>
<evidence type="ECO:0008006" key="8">
    <source>
        <dbReference type="Google" id="ProtNLM"/>
    </source>
</evidence>
<dbReference type="EMBL" id="JAVHJS010000002">
    <property type="protein sequence ID" value="KAK2866518.1"/>
    <property type="molecule type" value="Genomic_DNA"/>
</dbReference>
<reference evidence="6" key="1">
    <citation type="submission" date="2023-08" db="EMBL/GenBank/DDBJ databases">
        <title>Pelteobagrus vachellii genome.</title>
        <authorList>
            <person name="Liu H."/>
        </authorList>
    </citation>
    <scope>NUCLEOTIDE SEQUENCE</scope>
    <source>
        <strain evidence="6">PRFRI_2022a</strain>
        <tissue evidence="6">Muscle</tissue>
    </source>
</reference>
<dbReference type="PANTHER" id="PTHR16100">
    <property type="entry name" value="PHOSPHOINOSITIDE-INTERACTING PROTEIN FAMILY MEMBER"/>
    <property type="match status" value="1"/>
</dbReference>
<dbReference type="Proteomes" id="UP001187315">
    <property type="component" value="Unassembled WGS sequence"/>
</dbReference>
<accession>A0AA88NXV4</accession>
<evidence type="ECO:0000313" key="7">
    <source>
        <dbReference type="Proteomes" id="UP001187315"/>
    </source>
</evidence>
<comment type="subcellular location">
    <subcellularLocation>
        <location evidence="1">Membrane</location>
        <topology evidence="1">Multi-pass membrane protein</topology>
    </subcellularLocation>
</comment>
<keyword evidence="4 5" id="KW-0472">Membrane</keyword>
<dbReference type="GO" id="GO:0071773">
    <property type="term" value="P:cellular response to BMP stimulus"/>
    <property type="evidence" value="ECO:0007669"/>
    <property type="project" value="TreeGrafter"/>
</dbReference>
<evidence type="ECO:0000256" key="4">
    <source>
        <dbReference type="ARBA" id="ARBA00023136"/>
    </source>
</evidence>
<dbReference type="GO" id="GO:0005886">
    <property type="term" value="C:plasma membrane"/>
    <property type="evidence" value="ECO:0007669"/>
    <property type="project" value="TreeGrafter"/>
</dbReference>
<dbReference type="Pfam" id="PF16311">
    <property type="entry name" value="TMEM100"/>
    <property type="match status" value="1"/>
</dbReference>
<proteinExistence type="predicted"/>
<evidence type="ECO:0000256" key="2">
    <source>
        <dbReference type="ARBA" id="ARBA00022692"/>
    </source>
</evidence>
<keyword evidence="3 5" id="KW-1133">Transmembrane helix</keyword>